<feature type="domain" description="At3g05675-like ankyrin-like" evidence="5">
    <location>
        <begin position="248"/>
        <end position="483"/>
    </location>
</feature>
<proteinExistence type="predicted"/>
<dbReference type="PANTHER" id="PTHR31060">
    <property type="entry name" value="OSJNBA0011J08.25 PROTEIN-RELATED"/>
    <property type="match status" value="1"/>
</dbReference>
<evidence type="ECO:0000256" key="4">
    <source>
        <dbReference type="SAM" id="MobiDB-lite"/>
    </source>
</evidence>
<accession>A0A7N0UAJ7</accession>
<dbReference type="PANTHER" id="PTHR31060:SF32">
    <property type="entry name" value="BTB_POZ DOMAIN PLANT PROTEIN"/>
    <property type="match status" value="1"/>
</dbReference>
<organism evidence="6 7">
    <name type="scientific">Kalanchoe fedtschenkoi</name>
    <name type="common">Lavender scallops</name>
    <name type="synonym">South American air plant</name>
    <dbReference type="NCBI Taxonomy" id="63787"/>
    <lineage>
        <taxon>Eukaryota</taxon>
        <taxon>Viridiplantae</taxon>
        <taxon>Streptophyta</taxon>
        <taxon>Embryophyta</taxon>
        <taxon>Tracheophyta</taxon>
        <taxon>Spermatophyta</taxon>
        <taxon>Magnoliopsida</taxon>
        <taxon>eudicotyledons</taxon>
        <taxon>Gunneridae</taxon>
        <taxon>Pentapetalae</taxon>
        <taxon>Saxifragales</taxon>
        <taxon>Crassulaceae</taxon>
        <taxon>Kalanchoe</taxon>
    </lineage>
</organism>
<evidence type="ECO:0000313" key="6">
    <source>
        <dbReference type="EnsemblPlants" id="Kaladp0058s0658.1.v1.1"/>
    </source>
</evidence>
<name>A0A7N0UAJ7_KALFE</name>
<dbReference type="InterPro" id="IPR038920">
    <property type="entry name" value="At3g05675-like"/>
</dbReference>
<comment type="pathway">
    <text evidence="2">Protein modification; protein ubiquitination.</text>
</comment>
<dbReference type="GO" id="GO:0016567">
    <property type="term" value="P:protein ubiquitination"/>
    <property type="evidence" value="ECO:0007669"/>
    <property type="project" value="UniProtKB-UniPathway"/>
</dbReference>
<evidence type="ECO:0000313" key="7">
    <source>
        <dbReference type="Proteomes" id="UP000594263"/>
    </source>
</evidence>
<evidence type="ECO:0000256" key="2">
    <source>
        <dbReference type="ARBA" id="ARBA00004906"/>
    </source>
</evidence>
<comment type="function">
    <text evidence="1">May act as a substrate-specific adapter of an E3 ubiquitin-protein ligase complex (CUL3-RBX1-BTB) which mediates the ubiquitination and subsequent proteasomal degradation of target proteins.</text>
</comment>
<dbReference type="Pfam" id="PF25553">
    <property type="entry name" value="BTB-POZ_ANK-like"/>
    <property type="match status" value="1"/>
</dbReference>
<reference evidence="6" key="1">
    <citation type="submission" date="2021-01" db="UniProtKB">
        <authorList>
            <consortium name="EnsemblPlants"/>
        </authorList>
    </citation>
    <scope>IDENTIFICATION</scope>
</reference>
<dbReference type="AlphaFoldDB" id="A0A7N0UAJ7"/>
<dbReference type="EnsemblPlants" id="Kaladp0058s0658.1.v1.1">
    <property type="protein sequence ID" value="Kaladp0058s0658.1.v1.1"/>
    <property type="gene ID" value="Kaladp0058s0658.v1.1"/>
</dbReference>
<dbReference type="InterPro" id="IPR058039">
    <property type="entry name" value="At3g05675-like_ankyrin"/>
</dbReference>
<feature type="compositionally biased region" description="Low complexity" evidence="4">
    <location>
        <begin position="29"/>
        <end position="42"/>
    </location>
</feature>
<sequence length="503" mass="57161">MATTKQVSAMLKQGFLFPDPSLKVGHTHSSSSNPLSLSVFPSSSPPASPTLFEMMTDEQNREARGKEEARRRMSGRIDKILEAAPGLRRDYGGCRGWEGMVKLTVVSRDGFRVSMEVDRAVLVEKSRFFKEKFFGGGKAVSHTVEICDCDDVEVYVEVVLWMHFEEDLKARLVGEEVSKVLGLLKVSAAMMFDAGIVCCLEYLEAVPWTEEEEEKVLLQLSQLQFSELVGDVLKRVVSNEVSTSSRVDDIISRLITGVLQSKDDKARREMKNLLSKLLKENGCGSQNRLNVSKDALYHLCHRCLSSLILCLSEATNFDGSRQDQTTLMGEIAVEAENIQWIVDILIDRKMGHDFVQLWADQKDLATLHSKIPVKYRHEISKITAHLCIAIGRGRVLVPKQVRSALLCTWLDALYDDFNWMRRTPRSVDKNLVEHGLGQTILTLPLQQQQSFFLAWFDRYLDKGDDCPNIQRAFEVWWRRAFTRQCALIHERPQLQLVVSDYPS</sequence>
<dbReference type="Gramene" id="Kaladp0058s0658.1.v1.1">
    <property type="protein sequence ID" value="Kaladp0058s0658.1.v1.1"/>
    <property type="gene ID" value="Kaladp0058s0658.v1.1"/>
</dbReference>
<evidence type="ECO:0000256" key="3">
    <source>
        <dbReference type="ARBA" id="ARBA00022786"/>
    </source>
</evidence>
<dbReference type="Proteomes" id="UP000594263">
    <property type="component" value="Unplaced"/>
</dbReference>
<keyword evidence="3" id="KW-0833">Ubl conjugation pathway</keyword>
<dbReference type="UniPathway" id="UPA00143"/>
<evidence type="ECO:0000256" key="1">
    <source>
        <dbReference type="ARBA" id="ARBA00002668"/>
    </source>
</evidence>
<protein>
    <recommendedName>
        <fullName evidence="5">At3g05675-like ankyrin-like domain-containing protein</fullName>
    </recommendedName>
</protein>
<feature type="region of interest" description="Disordered" evidence="4">
    <location>
        <begin position="24"/>
        <end position="50"/>
    </location>
</feature>
<evidence type="ECO:0000259" key="5">
    <source>
        <dbReference type="Pfam" id="PF25553"/>
    </source>
</evidence>
<dbReference type="OMA" id="SHMVEIS"/>
<keyword evidence="7" id="KW-1185">Reference proteome</keyword>